<dbReference type="InterPro" id="IPR011993">
    <property type="entry name" value="PH-like_dom_sf"/>
</dbReference>
<comment type="subcellular location">
    <subcellularLocation>
        <location evidence="1">Nucleus</location>
        <location evidence="1">Nuclear pore complex</location>
    </subcellularLocation>
</comment>
<feature type="domain" description="RanBD1" evidence="6">
    <location>
        <begin position="376"/>
        <end position="505"/>
    </location>
</feature>
<dbReference type="AlphaFoldDB" id="A0A6J5V183"/>
<keyword evidence="2" id="KW-0509">mRNA transport</keyword>
<dbReference type="SMART" id="SM00160">
    <property type="entry name" value="RanBD"/>
    <property type="match status" value="1"/>
</dbReference>
<feature type="region of interest" description="Disordered" evidence="5">
    <location>
        <begin position="338"/>
        <end position="389"/>
    </location>
</feature>
<proteinExistence type="predicted"/>
<evidence type="ECO:0000256" key="4">
    <source>
        <dbReference type="ARBA" id="ARBA00023132"/>
    </source>
</evidence>
<feature type="compositionally biased region" description="Low complexity" evidence="5">
    <location>
        <begin position="248"/>
        <end position="263"/>
    </location>
</feature>
<feature type="region of interest" description="Disordered" evidence="5">
    <location>
        <begin position="1"/>
        <end position="23"/>
    </location>
</feature>
<evidence type="ECO:0000313" key="8">
    <source>
        <dbReference type="Proteomes" id="UP000507222"/>
    </source>
</evidence>
<dbReference type="PANTHER" id="PTHR23138">
    <property type="entry name" value="RAN BINDING PROTEIN"/>
    <property type="match status" value="1"/>
</dbReference>
<keyword evidence="4" id="KW-0539">Nucleus</keyword>
<dbReference type="InterPro" id="IPR045255">
    <property type="entry name" value="RanBP1-like"/>
</dbReference>
<keyword evidence="3" id="KW-0811">Translocation</keyword>
<evidence type="ECO:0000256" key="3">
    <source>
        <dbReference type="ARBA" id="ARBA00023010"/>
    </source>
</evidence>
<name>A0A6J5V183_PRUAR</name>
<dbReference type="InterPro" id="IPR000156">
    <property type="entry name" value="Ran_bind_dom"/>
</dbReference>
<keyword evidence="4" id="KW-0653">Protein transport</keyword>
<feature type="region of interest" description="Disordered" evidence="5">
    <location>
        <begin position="232"/>
        <end position="263"/>
    </location>
</feature>
<evidence type="ECO:0000313" key="7">
    <source>
        <dbReference type="EMBL" id="CAB4279808.1"/>
    </source>
</evidence>
<evidence type="ECO:0000256" key="5">
    <source>
        <dbReference type="SAM" id="MobiDB-lite"/>
    </source>
</evidence>
<evidence type="ECO:0000256" key="2">
    <source>
        <dbReference type="ARBA" id="ARBA00022816"/>
    </source>
</evidence>
<feature type="compositionally biased region" description="Low complexity" evidence="5">
    <location>
        <begin position="338"/>
        <end position="349"/>
    </location>
</feature>
<dbReference type="PANTHER" id="PTHR23138:SF141">
    <property type="entry name" value="NUCLEAR PORE COMPLEX PROTEIN NUP50"/>
    <property type="match status" value="1"/>
</dbReference>
<reference evidence="7 8" key="1">
    <citation type="submission" date="2020-05" db="EMBL/GenBank/DDBJ databases">
        <authorList>
            <person name="Campoy J."/>
            <person name="Schneeberger K."/>
            <person name="Spophaly S."/>
        </authorList>
    </citation>
    <scope>NUCLEOTIDE SEQUENCE [LARGE SCALE GENOMIC DNA]</scope>
    <source>
        <strain evidence="7">PruArmRojPasFocal</strain>
    </source>
</reference>
<protein>
    <recommendedName>
        <fullName evidence="6">RanBD1 domain-containing protein</fullName>
    </recommendedName>
</protein>
<dbReference type="Gene3D" id="2.30.29.30">
    <property type="entry name" value="Pleckstrin-homology domain (PH domain)/Phosphotyrosine-binding domain (PTB)"/>
    <property type="match status" value="1"/>
</dbReference>
<evidence type="ECO:0000256" key="1">
    <source>
        <dbReference type="ARBA" id="ARBA00004567"/>
    </source>
</evidence>
<dbReference type="SUPFAM" id="SSF50729">
    <property type="entry name" value="PH domain-like"/>
    <property type="match status" value="1"/>
</dbReference>
<dbReference type="CDD" id="cd13170">
    <property type="entry name" value="RanBD_NUP50"/>
    <property type="match status" value="1"/>
</dbReference>
<feature type="compositionally biased region" description="Polar residues" evidence="5">
    <location>
        <begin position="232"/>
        <end position="244"/>
    </location>
</feature>
<accession>A0A6J5V183</accession>
<sequence>MMTKGTKRFAVSDSNPDSAFRNKRIMAGSSCDANRAEPSQEQSIDTPVLNAHRAASSRQHVRALNTQFASWVQSQLKNHPDELWEDGLRDYLAHASNIMEKFSDVVNWLKVNAAKGENLAGAPTAEKKMVPESTNKDKYFQPKPLFAPVGTTANFASSGLYSNSQSSAGVFSNNHCSTGEYPFRQRSEGVSSNSQSSSGVFSSQSSPALWSSGVFSNSQISTGVFSNSQSSTGVFSNNHSSTGELPTGQSSAGVSSNSQSSSGVSSSQISPVFSSVQSSGIFSNTQSSGVFSNSQSSAAFSKTPSFGLFSNSQSSGLSSNNQSSATFSSTPSFGLFSNSQSSGLSSNSQPPALFGIQSSVPTKHDASDEADAENDLEQPSSPSVKKSEEKGVVLVHEVKCKLYVKSSDPADKDAWKDKGTGQLSIKCKEGVSKGTKESKPTIIVRNDVGKVQLNALLYSGIKTNLQKNSIVAIFHTMGEGDGNDGSAVARTFLISIKNRTAFAVAVFDFQNLRLPQTAKYSRTDDEVEFYKEMEHMTTYNIGAQTTQRGSSNPLTTNT</sequence>
<keyword evidence="2" id="KW-0813">Transport</keyword>
<keyword evidence="4" id="KW-0906">Nuclear pore complex</keyword>
<dbReference type="GO" id="GO:0051028">
    <property type="term" value="P:mRNA transport"/>
    <property type="evidence" value="ECO:0007669"/>
    <property type="project" value="UniProtKB-KW"/>
</dbReference>
<dbReference type="GO" id="GO:0015031">
    <property type="term" value="P:protein transport"/>
    <property type="evidence" value="ECO:0007669"/>
    <property type="project" value="UniProtKB-KW"/>
</dbReference>
<dbReference type="EMBL" id="CAEKDK010000005">
    <property type="protein sequence ID" value="CAB4279808.1"/>
    <property type="molecule type" value="Genomic_DNA"/>
</dbReference>
<dbReference type="Proteomes" id="UP000507222">
    <property type="component" value="Unassembled WGS sequence"/>
</dbReference>
<dbReference type="GO" id="GO:0005643">
    <property type="term" value="C:nuclear pore"/>
    <property type="evidence" value="ECO:0007669"/>
    <property type="project" value="UniProtKB-SubCell"/>
</dbReference>
<evidence type="ECO:0000259" key="6">
    <source>
        <dbReference type="SMART" id="SM00160"/>
    </source>
</evidence>
<gene>
    <name evidence="7" type="ORF">CURHAP_LOCUS32431</name>
</gene>
<organism evidence="7 8">
    <name type="scientific">Prunus armeniaca</name>
    <name type="common">Apricot</name>
    <name type="synonym">Armeniaca vulgaris</name>
    <dbReference type="NCBI Taxonomy" id="36596"/>
    <lineage>
        <taxon>Eukaryota</taxon>
        <taxon>Viridiplantae</taxon>
        <taxon>Streptophyta</taxon>
        <taxon>Embryophyta</taxon>
        <taxon>Tracheophyta</taxon>
        <taxon>Spermatophyta</taxon>
        <taxon>Magnoliopsida</taxon>
        <taxon>eudicotyledons</taxon>
        <taxon>Gunneridae</taxon>
        <taxon>Pentapetalae</taxon>
        <taxon>rosids</taxon>
        <taxon>fabids</taxon>
        <taxon>Rosales</taxon>
        <taxon>Rosaceae</taxon>
        <taxon>Amygdaloideae</taxon>
        <taxon>Amygdaleae</taxon>
        <taxon>Prunus</taxon>
    </lineage>
</organism>